<organism evidence="1 2">
    <name type="scientific">Rhodofomes roseus</name>
    <dbReference type="NCBI Taxonomy" id="34475"/>
    <lineage>
        <taxon>Eukaryota</taxon>
        <taxon>Fungi</taxon>
        <taxon>Dikarya</taxon>
        <taxon>Basidiomycota</taxon>
        <taxon>Agaricomycotina</taxon>
        <taxon>Agaricomycetes</taxon>
        <taxon>Polyporales</taxon>
        <taxon>Rhodofomes</taxon>
    </lineage>
</organism>
<protein>
    <submittedName>
        <fullName evidence="1">Uncharacterized protein</fullName>
    </submittedName>
</protein>
<dbReference type="Proteomes" id="UP000298390">
    <property type="component" value="Unassembled WGS sequence"/>
</dbReference>
<reference evidence="1 2" key="1">
    <citation type="submission" date="2019-01" db="EMBL/GenBank/DDBJ databases">
        <title>Genome sequencing of the rare red list fungi Fomitopsis rosea.</title>
        <authorList>
            <person name="Buettner E."/>
            <person name="Kellner H."/>
        </authorList>
    </citation>
    <scope>NUCLEOTIDE SEQUENCE [LARGE SCALE GENOMIC DNA]</scope>
    <source>
        <strain evidence="1 2">DSM 105464</strain>
    </source>
</reference>
<name>A0A4Y9Y0A3_9APHY</name>
<proteinExistence type="predicted"/>
<dbReference type="EMBL" id="SEKV01000562">
    <property type="protein sequence ID" value="TFY55770.1"/>
    <property type="molecule type" value="Genomic_DNA"/>
</dbReference>
<evidence type="ECO:0000313" key="2">
    <source>
        <dbReference type="Proteomes" id="UP000298390"/>
    </source>
</evidence>
<sequence length="155" mass="18062">MLSNCHPQLISNFVSWAKPRKLDASVQIKRADRSVIQLQDKLQTEFREQFTPSIPKEVDKTILEEFKQFEKRPFNEISMEEIAEHLADTSNTSVGGEDHVNWEWCKHIFHMIEELKDKQGNMISMINWGSKVYSLFKAYYNACIQLHTSGKTVPT</sequence>
<accession>A0A4Y9Y0A3</accession>
<dbReference type="AlphaFoldDB" id="A0A4Y9Y0A3"/>
<evidence type="ECO:0000313" key="1">
    <source>
        <dbReference type="EMBL" id="TFY55770.1"/>
    </source>
</evidence>
<gene>
    <name evidence="1" type="ORF">EVJ58_g8043</name>
</gene>
<comment type="caution">
    <text evidence="1">The sequence shown here is derived from an EMBL/GenBank/DDBJ whole genome shotgun (WGS) entry which is preliminary data.</text>
</comment>